<dbReference type="KEGG" id="oxy:HCG48_11465"/>
<dbReference type="EMBL" id="CP051167">
    <property type="protein sequence ID" value="QIZ71115.1"/>
    <property type="molecule type" value="Genomic_DNA"/>
</dbReference>
<evidence type="ECO:0000313" key="2">
    <source>
        <dbReference type="Proteomes" id="UP000500857"/>
    </source>
</evidence>
<organism evidence="1 2">
    <name type="scientific">Oxynema aestuarii AP17</name>
    <dbReference type="NCBI Taxonomy" id="2064643"/>
    <lineage>
        <taxon>Bacteria</taxon>
        <taxon>Bacillati</taxon>
        <taxon>Cyanobacteriota</taxon>
        <taxon>Cyanophyceae</taxon>
        <taxon>Oscillatoriophycideae</taxon>
        <taxon>Oscillatoriales</taxon>
        <taxon>Oscillatoriaceae</taxon>
        <taxon>Oxynema</taxon>
        <taxon>Oxynema aestuarii</taxon>
    </lineage>
</organism>
<reference evidence="1 2" key="1">
    <citation type="submission" date="2020-04" db="EMBL/GenBank/DDBJ databases">
        <authorList>
            <person name="Basu S."/>
            <person name="Maruthanayagam V."/>
            <person name="Chakraborty S."/>
            <person name="Pramanik A."/>
            <person name="Mukherjee J."/>
            <person name="Brink B."/>
        </authorList>
    </citation>
    <scope>NUCLEOTIDE SEQUENCE [LARGE SCALE GENOMIC DNA]</scope>
    <source>
        <strain evidence="1 2">AP17</strain>
    </source>
</reference>
<proteinExistence type="predicted"/>
<sequence>MSIEAVMSYFSGTLLILNVHPQITAFEASTVRRSPNLTLAVELTCTLAIVPTNAREKRNGMAHD</sequence>
<name>A0A6H1TXG5_9CYAN</name>
<dbReference type="RefSeq" id="WP_168569270.1">
    <property type="nucleotide sequence ID" value="NZ_CP051167.1"/>
</dbReference>
<keyword evidence="2" id="KW-1185">Reference proteome</keyword>
<dbReference type="AlphaFoldDB" id="A0A6H1TXG5"/>
<evidence type="ECO:0000313" key="1">
    <source>
        <dbReference type="EMBL" id="QIZ71115.1"/>
    </source>
</evidence>
<protein>
    <submittedName>
        <fullName evidence="1">Uncharacterized protein</fullName>
    </submittedName>
</protein>
<gene>
    <name evidence="1" type="ORF">HCG48_11465</name>
</gene>
<dbReference type="Proteomes" id="UP000500857">
    <property type="component" value="Chromosome"/>
</dbReference>
<accession>A0A6H1TXG5</accession>